<dbReference type="SUPFAM" id="SSF56672">
    <property type="entry name" value="DNA/RNA polymerases"/>
    <property type="match status" value="1"/>
</dbReference>
<keyword evidence="9" id="KW-0238">DNA-binding</keyword>
<gene>
    <name evidence="12" type="ORF">BAAR0010003c01_00016</name>
</gene>
<evidence type="ECO:0000256" key="4">
    <source>
        <dbReference type="ARBA" id="ARBA00022695"/>
    </source>
</evidence>
<evidence type="ECO:0000256" key="8">
    <source>
        <dbReference type="ARBA" id="ARBA00022932"/>
    </source>
</evidence>
<evidence type="ECO:0000256" key="10">
    <source>
        <dbReference type="ARBA" id="ARBA00049244"/>
    </source>
</evidence>
<comment type="catalytic activity">
    <reaction evidence="10">
        <text>DNA(n) + a 2'-deoxyribonucleoside 5'-triphosphate = DNA(n+1) + diphosphate</text>
        <dbReference type="Rhea" id="RHEA:22508"/>
        <dbReference type="Rhea" id="RHEA-COMP:17339"/>
        <dbReference type="Rhea" id="RHEA-COMP:17340"/>
        <dbReference type="ChEBI" id="CHEBI:33019"/>
        <dbReference type="ChEBI" id="CHEBI:61560"/>
        <dbReference type="ChEBI" id="CHEBI:173112"/>
        <dbReference type="EC" id="2.7.7.7"/>
    </reaction>
</comment>
<dbReference type="InterPro" id="IPR043502">
    <property type="entry name" value="DNA/RNA_pol_sf"/>
</dbReference>
<dbReference type="EC" id="2.7.7.7" evidence="2"/>
<reference evidence="12 13" key="1">
    <citation type="submission" date="2020-01" db="EMBL/GenBank/DDBJ databases">
        <title>Honey bees harbor a diverse gut virome engaging in nested strain-level interactions with the microbiota.</title>
        <authorList>
            <person name="Bonilla-Rosso G."/>
            <person name="Steiner T."/>
            <person name="Wichmann F."/>
            <person name="Bexkens E."/>
            <person name="Engel P."/>
        </authorList>
    </citation>
    <scope>NUCLEOTIDE SEQUENCE [LARGE SCALE GENOMIC DNA]</scope>
</reference>
<dbReference type="InterPro" id="IPR004868">
    <property type="entry name" value="DNA-dir_DNA_pol_B_mt/vir"/>
</dbReference>
<evidence type="ECO:0000256" key="7">
    <source>
        <dbReference type="ARBA" id="ARBA00022801"/>
    </source>
</evidence>
<dbReference type="GO" id="GO:0004518">
    <property type="term" value="F:nuclease activity"/>
    <property type="evidence" value="ECO:0007669"/>
    <property type="project" value="UniProtKB-KW"/>
</dbReference>
<dbReference type="Pfam" id="PF03175">
    <property type="entry name" value="DNA_pol_B_2"/>
    <property type="match status" value="1"/>
</dbReference>
<evidence type="ECO:0000256" key="5">
    <source>
        <dbReference type="ARBA" id="ARBA00022705"/>
    </source>
</evidence>
<evidence type="ECO:0000313" key="12">
    <source>
        <dbReference type="EMBL" id="QIG78311.1"/>
    </source>
</evidence>
<dbReference type="GO" id="GO:0003887">
    <property type="term" value="F:DNA-directed DNA polymerase activity"/>
    <property type="evidence" value="ECO:0007669"/>
    <property type="project" value="UniProtKB-KW"/>
</dbReference>
<dbReference type="EMBL" id="MT006240">
    <property type="protein sequence ID" value="QIG78311.1"/>
    <property type="molecule type" value="Genomic_DNA"/>
</dbReference>
<accession>A0A6G6Y0E4</accession>
<keyword evidence="3" id="KW-0808">Transferase</keyword>
<keyword evidence="5" id="KW-0235">DNA replication</keyword>
<organism evidence="12 13">
    <name type="scientific">Bifidobacterium phage BadAargau2</name>
    <dbReference type="NCBI Taxonomy" id="2713242"/>
    <lineage>
        <taxon>Viruses</taxon>
        <taxon>Duplodnaviria</taxon>
        <taxon>Heunggongvirae</taxon>
        <taxon>Uroviricota</taxon>
        <taxon>Caudoviricetes</taxon>
        <taxon>Badaztecvirus</taxon>
        <taxon>Badaztecvirus badaargau2</taxon>
    </lineage>
</organism>
<protein>
    <recommendedName>
        <fullName evidence="2">DNA-directed DNA polymerase</fullName>
        <ecNumber evidence="2">2.7.7.7</ecNumber>
    </recommendedName>
</protein>
<dbReference type="GO" id="GO:0003677">
    <property type="term" value="F:DNA binding"/>
    <property type="evidence" value="ECO:0007669"/>
    <property type="project" value="UniProtKB-KW"/>
</dbReference>
<evidence type="ECO:0000256" key="3">
    <source>
        <dbReference type="ARBA" id="ARBA00022679"/>
    </source>
</evidence>
<dbReference type="GO" id="GO:0006260">
    <property type="term" value="P:DNA replication"/>
    <property type="evidence" value="ECO:0007669"/>
    <property type="project" value="UniProtKB-KW"/>
</dbReference>
<dbReference type="Gene3D" id="1.10.287.690">
    <property type="entry name" value="Helix hairpin bin"/>
    <property type="match status" value="1"/>
</dbReference>
<feature type="domain" description="DNA-directed DNA polymerase family B mitochondria/virus" evidence="11">
    <location>
        <begin position="122"/>
        <end position="328"/>
    </location>
</feature>
<comment type="similarity">
    <text evidence="1">Belongs to the DNA polymerase type-B family.</text>
</comment>
<dbReference type="Gene3D" id="3.90.1600.10">
    <property type="entry name" value="Palm domain of DNA polymerase"/>
    <property type="match status" value="1"/>
</dbReference>
<evidence type="ECO:0000256" key="2">
    <source>
        <dbReference type="ARBA" id="ARBA00012417"/>
    </source>
</evidence>
<keyword evidence="6" id="KW-0540">Nuclease</keyword>
<evidence type="ECO:0000256" key="1">
    <source>
        <dbReference type="ARBA" id="ARBA00005755"/>
    </source>
</evidence>
<dbReference type="GO" id="GO:0000166">
    <property type="term" value="F:nucleotide binding"/>
    <property type="evidence" value="ECO:0007669"/>
    <property type="project" value="InterPro"/>
</dbReference>
<proteinExistence type="inferred from homology"/>
<keyword evidence="13" id="KW-1185">Reference proteome</keyword>
<dbReference type="Gene3D" id="3.30.1770.10">
    <property type="entry name" value="TPR 1 domain of DNA polymerase"/>
    <property type="match status" value="1"/>
</dbReference>
<evidence type="ECO:0000256" key="6">
    <source>
        <dbReference type="ARBA" id="ARBA00022722"/>
    </source>
</evidence>
<sequence>MTCDGQTMPYDINVCSLLSLRKNTIMWTDSTKTAVKVVNDLHFHGYGLSTSGVKTFDVTRGINGHVYRISVRPTGKVTLRIYNVENILPHTGQTELFETFGGTSKLDMYTRIADKLMELGICSPTAGSAAMAEYRDMYGYGEYFQRFPKSDIWTSDMRQAYHGGIVYARTGEWHNGVSYDCNSMYPDAARHNAMPYGLPEHYDGAYEDDGKMPYHLDRLTFRAHIKDGCIPYAGMLFGSRDEMSEDTGGYITRWITDVDMATLKEYYEVRIVEEIEGYKFAACKGMFSLYVDEWYKRKSRDREGTRALDKMMLNSFIGKFGSFGDNRKLMPEWMDDDAPATWGVVKDDSDRTVSYPPVAMWATSFARRKLLKAMHANIGHLVYADTDSIILDTTDDPNDIEVNDTKLGAWKVERRYKDMRVLGVRRYAMRLMDGTTVNNLAGTPMSHVIDYEDFRAGSVQKNGAGEEFVL</sequence>
<evidence type="ECO:0000256" key="9">
    <source>
        <dbReference type="ARBA" id="ARBA00023125"/>
    </source>
</evidence>
<name>A0A6G6Y0E4_9CAUD</name>
<dbReference type="Proteomes" id="UP000500911">
    <property type="component" value="Segment"/>
</dbReference>
<dbReference type="GO" id="GO:0016787">
    <property type="term" value="F:hydrolase activity"/>
    <property type="evidence" value="ECO:0007669"/>
    <property type="project" value="UniProtKB-KW"/>
</dbReference>
<dbReference type="Gene3D" id="4.10.80.20">
    <property type="entry name" value="DNA polymerase, domain 5"/>
    <property type="match status" value="1"/>
</dbReference>
<keyword evidence="8" id="KW-0239">DNA-directed DNA polymerase</keyword>
<keyword evidence="4" id="KW-0548">Nucleotidyltransferase</keyword>
<keyword evidence="7" id="KW-0378">Hydrolase</keyword>
<evidence type="ECO:0000313" key="13">
    <source>
        <dbReference type="Proteomes" id="UP000500911"/>
    </source>
</evidence>
<dbReference type="InterPro" id="IPR023211">
    <property type="entry name" value="DNA_pol_palm_dom_sf"/>
</dbReference>
<evidence type="ECO:0000259" key="11">
    <source>
        <dbReference type="Pfam" id="PF03175"/>
    </source>
</evidence>